<feature type="region of interest" description="Disordered" evidence="2">
    <location>
        <begin position="1"/>
        <end position="183"/>
    </location>
</feature>
<dbReference type="GO" id="GO:0006887">
    <property type="term" value="P:exocytosis"/>
    <property type="evidence" value="ECO:0007669"/>
    <property type="project" value="TreeGrafter"/>
</dbReference>
<evidence type="ECO:0000259" key="3">
    <source>
        <dbReference type="PROSITE" id="PS50192"/>
    </source>
</evidence>
<evidence type="ECO:0000313" key="5">
    <source>
        <dbReference type="Proteomes" id="UP001392437"/>
    </source>
</evidence>
<feature type="compositionally biased region" description="Gly residues" evidence="2">
    <location>
        <begin position="103"/>
        <end position="120"/>
    </location>
</feature>
<dbReference type="GO" id="GO:0031201">
    <property type="term" value="C:SNARE complex"/>
    <property type="evidence" value="ECO:0007669"/>
    <property type="project" value="TreeGrafter"/>
</dbReference>
<dbReference type="GO" id="GO:0005886">
    <property type="term" value="C:plasma membrane"/>
    <property type="evidence" value="ECO:0007669"/>
    <property type="project" value="TreeGrafter"/>
</dbReference>
<dbReference type="InterPro" id="IPR000727">
    <property type="entry name" value="T_SNARE_dom"/>
</dbReference>
<feature type="compositionally biased region" description="Basic and acidic residues" evidence="2">
    <location>
        <begin position="342"/>
        <end position="352"/>
    </location>
</feature>
<comment type="caution">
    <text evidence="4">The sequence shown here is derived from an EMBL/GenBank/DDBJ whole genome shotgun (WGS) entry which is preliminary data.</text>
</comment>
<reference evidence="4 5" key="1">
    <citation type="submission" date="2023-01" db="EMBL/GenBank/DDBJ databases">
        <title>Analysis of 21 Apiospora genomes using comparative genomics revels a genus with tremendous synthesis potential of carbohydrate active enzymes and secondary metabolites.</title>
        <authorList>
            <person name="Sorensen T."/>
        </authorList>
    </citation>
    <scope>NUCLEOTIDE SEQUENCE [LARGE SCALE GENOMIC DNA]</scope>
    <source>
        <strain evidence="4 5">CBS 117206</strain>
    </source>
</reference>
<dbReference type="GO" id="GO:0005484">
    <property type="term" value="F:SNAP receptor activity"/>
    <property type="evidence" value="ECO:0007669"/>
    <property type="project" value="TreeGrafter"/>
</dbReference>
<dbReference type="GO" id="GO:0006906">
    <property type="term" value="P:vesicle fusion"/>
    <property type="evidence" value="ECO:0007669"/>
    <property type="project" value="TreeGrafter"/>
</dbReference>
<feature type="compositionally biased region" description="Gly residues" evidence="2">
    <location>
        <begin position="148"/>
        <end position="164"/>
    </location>
</feature>
<dbReference type="PANTHER" id="PTHR19305">
    <property type="entry name" value="SYNAPTOSOMAL ASSOCIATED PROTEIN"/>
    <property type="match status" value="1"/>
</dbReference>
<feature type="compositionally biased region" description="Basic and acidic residues" evidence="2">
    <location>
        <begin position="313"/>
        <end position="332"/>
    </location>
</feature>
<sequence length="402" mass="43374">MGRFGFGKKDSSGSDNPYAQSGGNDPYAAPMTGAQATYNQYKNQPYGGGGLPSGPRATPGGLPGGPRGGRRRNNNQPSGGYSNEKFGSSGGYGGSRYDNSGSTGRGARGPGGYGGLGGPSGNDADRDALFSGARERADQRQQQPAASGGAGDYGSSGTSYGGYGEQRELTAEEQEEQEVQDVRRQIKETKLASANSAENSERIAASAVETAMGTYARLGAQHERLNYTETLLDKASTSTREADVSTKKLKSLNRSMFAVHVNNPFTAGRRNAEMEKRTLDNHRADRDMRESTRKAGFDSNARMEQGFKEIEKARGTDKWQRASGAEKSKYQFEDDSEDDAAEDRIDDAMERTAGHVSTLNSVARLMGKEIEDQNQLIDRLGDKSVRLDDAAKLNTERLKRIR</sequence>
<name>A0AAW0QRX0_9PEZI</name>
<feature type="compositionally biased region" description="Basic and acidic residues" evidence="2">
    <location>
        <begin position="123"/>
        <end position="139"/>
    </location>
</feature>
<evidence type="ECO:0000313" key="4">
    <source>
        <dbReference type="EMBL" id="KAK8114049.1"/>
    </source>
</evidence>
<dbReference type="GO" id="GO:0019905">
    <property type="term" value="F:syntaxin binding"/>
    <property type="evidence" value="ECO:0007669"/>
    <property type="project" value="TreeGrafter"/>
</dbReference>
<dbReference type="Proteomes" id="UP001392437">
    <property type="component" value="Unassembled WGS sequence"/>
</dbReference>
<feature type="compositionally biased region" description="Polar residues" evidence="2">
    <location>
        <begin position="34"/>
        <end position="43"/>
    </location>
</feature>
<protein>
    <submittedName>
        <fullName evidence="4">Plasma membrane SNARE protein (Sec9)</fullName>
    </submittedName>
</protein>
<dbReference type="Gene3D" id="1.20.5.110">
    <property type="match status" value="2"/>
</dbReference>
<organism evidence="4 5">
    <name type="scientific">Apiospora kogelbergensis</name>
    <dbReference type="NCBI Taxonomy" id="1337665"/>
    <lineage>
        <taxon>Eukaryota</taxon>
        <taxon>Fungi</taxon>
        <taxon>Dikarya</taxon>
        <taxon>Ascomycota</taxon>
        <taxon>Pezizomycotina</taxon>
        <taxon>Sordariomycetes</taxon>
        <taxon>Xylariomycetidae</taxon>
        <taxon>Amphisphaeriales</taxon>
        <taxon>Apiosporaceae</taxon>
        <taxon>Apiospora</taxon>
    </lineage>
</organism>
<dbReference type="PANTHER" id="PTHR19305:SF9">
    <property type="entry name" value="SYNAPTOSOMAL-ASSOCIATED PROTEIN 29"/>
    <property type="match status" value="1"/>
</dbReference>
<keyword evidence="5" id="KW-1185">Reference proteome</keyword>
<comment type="similarity">
    <text evidence="1">Belongs to the SNAP-25 family.</text>
</comment>
<feature type="region of interest" description="Disordered" evidence="2">
    <location>
        <begin position="313"/>
        <end position="352"/>
    </location>
</feature>
<gene>
    <name evidence="4" type="ORF">PG999_006118</name>
</gene>
<dbReference type="EMBL" id="JAQQWP010000006">
    <property type="protein sequence ID" value="KAK8114049.1"/>
    <property type="molecule type" value="Genomic_DNA"/>
</dbReference>
<evidence type="ECO:0000256" key="2">
    <source>
        <dbReference type="SAM" id="MobiDB-lite"/>
    </source>
</evidence>
<accession>A0AAW0QRX0</accession>
<dbReference type="SUPFAM" id="SSF58038">
    <property type="entry name" value="SNARE fusion complex"/>
    <property type="match status" value="2"/>
</dbReference>
<dbReference type="AlphaFoldDB" id="A0AAW0QRX0"/>
<proteinExistence type="inferred from homology"/>
<dbReference type="SMART" id="SM00397">
    <property type="entry name" value="t_SNARE"/>
    <property type="match status" value="2"/>
</dbReference>
<evidence type="ECO:0000256" key="1">
    <source>
        <dbReference type="ARBA" id="ARBA00009480"/>
    </source>
</evidence>
<feature type="domain" description="T-SNARE coiled-coil homology" evidence="3">
    <location>
        <begin position="339"/>
        <end position="401"/>
    </location>
</feature>
<feature type="compositionally biased region" description="Polar residues" evidence="2">
    <location>
        <begin position="13"/>
        <end position="23"/>
    </location>
</feature>
<dbReference type="PROSITE" id="PS50192">
    <property type="entry name" value="T_SNARE"/>
    <property type="match status" value="1"/>
</dbReference>